<sequence>MDPEKKDWWGVTIRKASNGFVIIDNEGNESVVQEEDDDELIAGEKLLWEIIEFFGLQGDRYSKDRVAIIRKIGDKYTPSPEDKIEEITYQRIIK</sequence>
<evidence type="ECO:0000313" key="1">
    <source>
        <dbReference type="EMBL" id="KKR41219.1"/>
    </source>
</evidence>
<evidence type="ECO:0000313" key="2">
    <source>
        <dbReference type="Proteomes" id="UP000034072"/>
    </source>
</evidence>
<proteinExistence type="predicted"/>
<protein>
    <submittedName>
        <fullName evidence="1">Uncharacterized protein</fullName>
    </submittedName>
</protein>
<dbReference type="AlphaFoldDB" id="A0A0G0QLB9"/>
<name>A0A0G0QLB9_9BACT</name>
<comment type="caution">
    <text evidence="1">The sequence shown here is derived from an EMBL/GenBank/DDBJ whole genome shotgun (WGS) entry which is preliminary data.</text>
</comment>
<gene>
    <name evidence="1" type="ORF">UT75_C0001G0123</name>
</gene>
<dbReference type="Proteomes" id="UP000034072">
    <property type="component" value="Unassembled WGS sequence"/>
</dbReference>
<reference evidence="1 2" key="1">
    <citation type="journal article" date="2015" name="Nature">
        <title>rRNA introns, odd ribosomes, and small enigmatic genomes across a large radiation of phyla.</title>
        <authorList>
            <person name="Brown C.T."/>
            <person name="Hug L.A."/>
            <person name="Thomas B.C."/>
            <person name="Sharon I."/>
            <person name="Castelle C.J."/>
            <person name="Singh A."/>
            <person name="Wilkins M.J."/>
            <person name="Williams K.H."/>
            <person name="Banfield J.F."/>
        </authorList>
    </citation>
    <scope>NUCLEOTIDE SEQUENCE [LARGE SCALE GENOMIC DNA]</scope>
</reference>
<accession>A0A0G0QLB9</accession>
<organism evidence="1 2">
    <name type="scientific">Candidatus Yanofskybacteria bacterium GW2011_GWE2_40_11</name>
    <dbReference type="NCBI Taxonomy" id="1619033"/>
    <lineage>
        <taxon>Bacteria</taxon>
        <taxon>Candidatus Yanofskyibacteriota</taxon>
    </lineage>
</organism>
<dbReference type="EMBL" id="LBXZ01000001">
    <property type="protein sequence ID" value="KKR41219.1"/>
    <property type="molecule type" value="Genomic_DNA"/>
</dbReference>